<dbReference type="AlphaFoldDB" id="A0A2K8UBE2"/>
<dbReference type="EMBL" id="CP020370">
    <property type="protein sequence ID" value="AUB82896.1"/>
    <property type="molecule type" value="Genomic_DNA"/>
</dbReference>
<dbReference type="Proteomes" id="UP000232638">
    <property type="component" value="Chromosome"/>
</dbReference>
<gene>
    <name evidence="1" type="ORF">THSYN_19405</name>
</gene>
<protein>
    <submittedName>
        <fullName evidence="1">Uncharacterized protein</fullName>
    </submittedName>
</protein>
<dbReference type="RefSeq" id="WP_100920600.1">
    <property type="nucleotide sequence ID" value="NZ_CP020370.1"/>
</dbReference>
<sequence length="140" mass="14728">MEPGTGQALFERLVLIDLDQAVESNINHSDQVPGRRAVGRSPSASISTSWRRCCMLRCWSCRASARRSLGALANGTIGVGRVFSRDPIVPPGAGDGALDGTLNCHGRGSSVMDTAGFGMDLVTQVPQIVCELPVVGACRC</sequence>
<proteinExistence type="predicted"/>
<reference evidence="1 2" key="1">
    <citation type="submission" date="2017-03" db="EMBL/GenBank/DDBJ databases">
        <title>Complete genome sequence of Candidatus 'Thiodictyon syntrophicum' sp. nov. strain Cad16T, a photolithoautotroph purple sulfur bacterium isolated from an alpine meromictic lake.</title>
        <authorList>
            <person name="Luedin S.M."/>
            <person name="Pothier J.F."/>
            <person name="Danza F."/>
            <person name="Storelli N."/>
            <person name="Wittwer M."/>
            <person name="Tonolla M."/>
        </authorList>
    </citation>
    <scope>NUCLEOTIDE SEQUENCE [LARGE SCALE GENOMIC DNA]</scope>
    <source>
        <strain evidence="1 2">Cad16T</strain>
    </source>
</reference>
<dbReference type="KEGG" id="tsy:THSYN_19405"/>
<evidence type="ECO:0000313" key="2">
    <source>
        <dbReference type="Proteomes" id="UP000232638"/>
    </source>
</evidence>
<name>A0A2K8UBE2_9GAMM</name>
<organism evidence="1 2">
    <name type="scientific">Candidatus Thiodictyon syntrophicum</name>
    <dbReference type="NCBI Taxonomy" id="1166950"/>
    <lineage>
        <taxon>Bacteria</taxon>
        <taxon>Pseudomonadati</taxon>
        <taxon>Pseudomonadota</taxon>
        <taxon>Gammaproteobacteria</taxon>
        <taxon>Chromatiales</taxon>
        <taxon>Chromatiaceae</taxon>
        <taxon>Thiodictyon</taxon>
    </lineage>
</organism>
<accession>A0A2K8UBE2</accession>
<evidence type="ECO:0000313" key="1">
    <source>
        <dbReference type="EMBL" id="AUB82896.1"/>
    </source>
</evidence>
<keyword evidence="2" id="KW-1185">Reference proteome</keyword>